<organism evidence="2 3">
    <name type="scientific">Mytilus coruscus</name>
    <name type="common">Sea mussel</name>
    <dbReference type="NCBI Taxonomy" id="42192"/>
    <lineage>
        <taxon>Eukaryota</taxon>
        <taxon>Metazoa</taxon>
        <taxon>Spiralia</taxon>
        <taxon>Lophotrochozoa</taxon>
        <taxon>Mollusca</taxon>
        <taxon>Bivalvia</taxon>
        <taxon>Autobranchia</taxon>
        <taxon>Pteriomorphia</taxon>
        <taxon>Mytilida</taxon>
        <taxon>Mytiloidea</taxon>
        <taxon>Mytilidae</taxon>
        <taxon>Mytilinae</taxon>
        <taxon>Mytilus</taxon>
    </lineage>
</organism>
<sequence length="160" mass="19268">MPWKSPCGPRAKENRPVPTPKTAERDWIRQLIIVLEEINDYFIELKRLYISLEILDDYQKLATVFIFVEQVVWENEMFRGGDRLILCNIYHKIPDALCKIRRQSQKTLIDKVTPTRNAMNSEYRLVNRTDRFQRNYIIFKDASRYLRAISSKYIRLYFQS</sequence>
<evidence type="ECO:0000313" key="2">
    <source>
        <dbReference type="EMBL" id="CAC5424461.1"/>
    </source>
</evidence>
<reference evidence="2 3" key="1">
    <citation type="submission" date="2020-06" db="EMBL/GenBank/DDBJ databases">
        <authorList>
            <person name="Li R."/>
            <person name="Bekaert M."/>
        </authorList>
    </citation>
    <scope>NUCLEOTIDE SEQUENCE [LARGE SCALE GENOMIC DNA]</scope>
    <source>
        <strain evidence="3">wild</strain>
    </source>
</reference>
<dbReference type="OrthoDB" id="6131027at2759"/>
<dbReference type="Proteomes" id="UP000507470">
    <property type="component" value="Unassembled WGS sequence"/>
</dbReference>
<accession>A0A6J8EZ27</accession>
<evidence type="ECO:0000256" key="1">
    <source>
        <dbReference type="SAM" id="MobiDB-lite"/>
    </source>
</evidence>
<proteinExistence type="predicted"/>
<protein>
    <submittedName>
        <fullName evidence="2">Uncharacterized protein</fullName>
    </submittedName>
</protein>
<dbReference type="AlphaFoldDB" id="A0A6J8EZ27"/>
<gene>
    <name evidence="2" type="ORF">MCOR_56364</name>
</gene>
<feature type="region of interest" description="Disordered" evidence="1">
    <location>
        <begin position="1"/>
        <end position="20"/>
    </location>
</feature>
<evidence type="ECO:0000313" key="3">
    <source>
        <dbReference type="Proteomes" id="UP000507470"/>
    </source>
</evidence>
<dbReference type="EMBL" id="CACVKT020010036">
    <property type="protein sequence ID" value="CAC5424461.1"/>
    <property type="molecule type" value="Genomic_DNA"/>
</dbReference>
<keyword evidence="3" id="KW-1185">Reference proteome</keyword>
<name>A0A6J8EZ27_MYTCO</name>